<dbReference type="OrthoDB" id="76101at2759"/>
<dbReference type="VEuPathDB" id="FungiDB:H310_03522"/>
<dbReference type="GeneID" id="20080572"/>
<dbReference type="PROSITE" id="PS51269">
    <property type="entry name" value="COMM"/>
    <property type="match status" value="1"/>
</dbReference>
<sequence>MATNVNAMSELMQEEFATLMFKYSASPKDHDLAKLANEFAAIHKMNIKPLKKTIQHILELLGHAIQLSQTASDFLEHLTHAGVDLAPAKLFASKWENSRSDFLQRVHQVMLASNRLIDMTWKVGVTSATNLVPELGTAYVQLRIQLDATTETIEMSVESFYRFLANMEALQAHLHFLNG</sequence>
<dbReference type="InterPro" id="IPR047155">
    <property type="entry name" value="COMMD4/6/7/8"/>
</dbReference>
<dbReference type="PANTHER" id="PTHR16231">
    <property type="entry name" value="COMM DOMAIN-CONTAINING PROTEIN 4-8 FAMILY MEMBER"/>
    <property type="match status" value="1"/>
</dbReference>
<dbReference type="STRING" id="157072.A0A024UHV2"/>
<evidence type="ECO:0000256" key="1">
    <source>
        <dbReference type="ARBA" id="ARBA00039908"/>
    </source>
</evidence>
<evidence type="ECO:0000313" key="4">
    <source>
        <dbReference type="EMBL" id="ETW05864.1"/>
    </source>
</evidence>
<dbReference type="Pfam" id="PF07258">
    <property type="entry name" value="COMM_domain"/>
    <property type="match status" value="1"/>
</dbReference>
<organism evidence="4">
    <name type="scientific">Aphanomyces invadans</name>
    <dbReference type="NCBI Taxonomy" id="157072"/>
    <lineage>
        <taxon>Eukaryota</taxon>
        <taxon>Sar</taxon>
        <taxon>Stramenopiles</taxon>
        <taxon>Oomycota</taxon>
        <taxon>Saprolegniomycetes</taxon>
        <taxon>Saprolegniales</taxon>
        <taxon>Verrucalvaceae</taxon>
        <taxon>Aphanomyces</taxon>
    </lineage>
</organism>
<dbReference type="EMBL" id="KI913956">
    <property type="protein sequence ID" value="ETW05864.1"/>
    <property type="molecule type" value="Genomic_DNA"/>
</dbReference>
<gene>
    <name evidence="4" type="ORF">H310_03522</name>
</gene>
<dbReference type="AlphaFoldDB" id="A0A024UHV2"/>
<evidence type="ECO:0000259" key="3">
    <source>
        <dbReference type="PROSITE" id="PS51269"/>
    </source>
</evidence>
<name>A0A024UHV2_9STRA</name>
<protein>
    <recommendedName>
        <fullName evidence="1">COMM domain-containing protein 6</fullName>
    </recommendedName>
</protein>
<dbReference type="RefSeq" id="XP_008865641.1">
    <property type="nucleotide sequence ID" value="XM_008867419.1"/>
</dbReference>
<accession>A0A024UHV2</accession>
<proteinExistence type="inferred from homology"/>
<dbReference type="InterPro" id="IPR017920">
    <property type="entry name" value="COMM"/>
</dbReference>
<comment type="similarity">
    <text evidence="2">Belongs to the COMM domain-containing protein 6 family.</text>
</comment>
<reference evidence="4" key="1">
    <citation type="submission" date="2013-12" db="EMBL/GenBank/DDBJ databases">
        <title>The Genome Sequence of Aphanomyces invadans NJM9701.</title>
        <authorList>
            <consortium name="The Broad Institute Genomics Platform"/>
            <person name="Russ C."/>
            <person name="Tyler B."/>
            <person name="van West P."/>
            <person name="Dieguez-Uribeondo J."/>
            <person name="Young S.K."/>
            <person name="Zeng Q."/>
            <person name="Gargeya S."/>
            <person name="Fitzgerald M."/>
            <person name="Abouelleil A."/>
            <person name="Alvarado L."/>
            <person name="Chapman S.B."/>
            <person name="Gainer-Dewar J."/>
            <person name="Goldberg J."/>
            <person name="Griggs A."/>
            <person name="Gujja S."/>
            <person name="Hansen M."/>
            <person name="Howarth C."/>
            <person name="Imamovic A."/>
            <person name="Ireland A."/>
            <person name="Larimer J."/>
            <person name="McCowan C."/>
            <person name="Murphy C."/>
            <person name="Pearson M."/>
            <person name="Poon T.W."/>
            <person name="Priest M."/>
            <person name="Roberts A."/>
            <person name="Saif S."/>
            <person name="Shea T."/>
            <person name="Sykes S."/>
            <person name="Wortman J."/>
            <person name="Nusbaum C."/>
            <person name="Birren B."/>
        </authorList>
    </citation>
    <scope>NUCLEOTIDE SEQUENCE [LARGE SCALE GENOMIC DNA]</scope>
    <source>
        <strain evidence="4">NJM9701</strain>
    </source>
</reference>
<evidence type="ECO:0000256" key="2">
    <source>
        <dbReference type="ARBA" id="ARBA00093468"/>
    </source>
</evidence>
<dbReference type="PANTHER" id="PTHR16231:SF5">
    <property type="entry name" value="COMM DOMAIN-CONTAINING PROTEIN 6"/>
    <property type="match status" value="1"/>
</dbReference>
<feature type="domain" description="COMM" evidence="3">
    <location>
        <begin position="115"/>
        <end position="178"/>
    </location>
</feature>